<accession>A0AAV8V5L5</accession>
<comment type="caution">
    <text evidence="2">The sequence shown here is derived from an EMBL/GenBank/DDBJ whole genome shotgun (WGS) entry which is preliminary data.</text>
</comment>
<evidence type="ECO:0000313" key="2">
    <source>
        <dbReference type="EMBL" id="KAJ8909221.1"/>
    </source>
</evidence>
<keyword evidence="3" id="KW-1185">Reference proteome</keyword>
<name>A0AAV8V5L5_9RHOD</name>
<feature type="coiled-coil region" evidence="1">
    <location>
        <begin position="169"/>
        <end position="203"/>
    </location>
</feature>
<gene>
    <name evidence="2" type="ORF">NDN08_005913</name>
</gene>
<keyword evidence="1" id="KW-0175">Coiled coil</keyword>
<sequence length="358" mass="40989">MESNAFSFGAMTMEEPEPISFGTFRQKYYALEKELEADQGDLDKVTEAQKRCMDAERQVNRVEKERSQAEAALGFIERQCLEARKGGLRKFLKGGSDVDLDMLEIKKLKYQKRLNELHKEVRKMQDKKLRTESNLAQAREEFLRKVYYGKRQRVALEQAFRGEDVSTDARRLQQRRDVARKDYRKSLEKLEDHKAALAHLENSRSNLLMIHNLLRTLSSNHSVAQFIVGDSGRTNNAMQQAQVLSNKALNELSQANSANFELARRSQLEDLLGEFKSLSSIVSDGYIVDASIRRKLGKLQQTAEQGLALLTKMLDLQRNAISDAEKKCDSRKGGLESVQQSLEKERLRLVHTPYTAMD</sequence>
<reference evidence="2 3" key="1">
    <citation type="journal article" date="2023" name="Nat. Commun.">
        <title>Origin of minicircular mitochondrial genomes in red algae.</title>
        <authorList>
            <person name="Lee Y."/>
            <person name="Cho C.H."/>
            <person name="Lee Y.M."/>
            <person name="Park S.I."/>
            <person name="Yang J.H."/>
            <person name="West J.A."/>
            <person name="Bhattacharya D."/>
            <person name="Yoon H.S."/>
        </authorList>
    </citation>
    <scope>NUCLEOTIDE SEQUENCE [LARGE SCALE GENOMIC DNA]</scope>
    <source>
        <strain evidence="2 3">CCMP1338</strain>
        <tissue evidence="2">Whole cell</tissue>
    </source>
</reference>
<dbReference type="Proteomes" id="UP001157974">
    <property type="component" value="Unassembled WGS sequence"/>
</dbReference>
<dbReference type="EMBL" id="JAMWBK010000001">
    <property type="protein sequence ID" value="KAJ8909221.1"/>
    <property type="molecule type" value="Genomic_DNA"/>
</dbReference>
<evidence type="ECO:0000256" key="1">
    <source>
        <dbReference type="SAM" id="Coils"/>
    </source>
</evidence>
<dbReference type="AlphaFoldDB" id="A0AAV8V5L5"/>
<protein>
    <submittedName>
        <fullName evidence="2">Uncharacterized protein</fullName>
    </submittedName>
</protein>
<proteinExistence type="predicted"/>
<feature type="coiled-coil region" evidence="1">
    <location>
        <begin position="45"/>
        <end position="141"/>
    </location>
</feature>
<organism evidence="2 3">
    <name type="scientific">Rhodosorus marinus</name>
    <dbReference type="NCBI Taxonomy" id="101924"/>
    <lineage>
        <taxon>Eukaryota</taxon>
        <taxon>Rhodophyta</taxon>
        <taxon>Stylonematophyceae</taxon>
        <taxon>Stylonematales</taxon>
        <taxon>Stylonemataceae</taxon>
        <taxon>Rhodosorus</taxon>
    </lineage>
</organism>
<evidence type="ECO:0000313" key="3">
    <source>
        <dbReference type="Proteomes" id="UP001157974"/>
    </source>
</evidence>